<comment type="subcellular location">
    <subcellularLocation>
        <location evidence="1">Nucleus</location>
    </subcellularLocation>
</comment>
<sequence>MFGCFLSLPHFAVFALPAQTFLVALASFVAADFCISLLRDWLAWPQILKLKDWPPSNLFEEQLPRHCAEFISSLPFKEYTDPHKGSLNLAVKLPNGSLKPDLGPKTYIAYGFPQELGRGDSVTKLHCDMSDAVNALTHIAEVKLDSDQLTVIEKQTSVEVMEQEGGLCDGKEVDQFHQPSGSNEVAIANEDGISYGSELIEVDKVKVNQGDLLFGGDASDGALWDIFWRQDVPKLQEYLKKNFREFRHVHCCRLKQGLYAFILFCNDSLDHANELSNSLKESANINTVWASLIVEECTRLGLMYLCIAPGSRPSPVAVAVASHKLITCISCFDERSLAYHAVGYGRGSHIPAVAITSSGTAVSNLLPAGDQNCGLSIIGDQ</sequence>
<evidence type="ECO:0000256" key="3">
    <source>
        <dbReference type="ARBA" id="ARBA00022723"/>
    </source>
</evidence>
<dbReference type="GO" id="GO:0032454">
    <property type="term" value="F:histone H3K9 demethylase activity"/>
    <property type="evidence" value="ECO:0007669"/>
    <property type="project" value="InterPro"/>
</dbReference>
<accession>A0A0B2SDU2</accession>
<dbReference type="SMART" id="SM00558">
    <property type="entry name" value="JmjC"/>
    <property type="match status" value="1"/>
</dbReference>
<evidence type="ECO:0000256" key="1">
    <source>
        <dbReference type="ARBA" id="ARBA00004123"/>
    </source>
</evidence>
<evidence type="ECO:0000256" key="2">
    <source>
        <dbReference type="ARBA" id="ARBA00006801"/>
    </source>
</evidence>
<dbReference type="GO" id="GO:0031490">
    <property type="term" value="F:chromatin DNA binding"/>
    <property type="evidence" value="ECO:0007669"/>
    <property type="project" value="TreeGrafter"/>
</dbReference>
<keyword evidence="6" id="KW-0560">Oxidoreductase</keyword>
<dbReference type="Gene3D" id="3.40.50.970">
    <property type="match status" value="1"/>
</dbReference>
<gene>
    <name evidence="6" type="ORF">glysoja_048347</name>
</gene>
<feature type="domain" description="JmjC" evidence="5">
    <location>
        <begin position="82"/>
        <end position="302"/>
    </location>
</feature>
<evidence type="ECO:0000313" key="6">
    <source>
        <dbReference type="EMBL" id="KHN44916.1"/>
    </source>
</evidence>
<dbReference type="Pfam" id="PF02776">
    <property type="entry name" value="TPP_enzyme_N"/>
    <property type="match status" value="1"/>
</dbReference>
<dbReference type="PROSITE" id="PS51184">
    <property type="entry name" value="JMJC"/>
    <property type="match status" value="1"/>
</dbReference>
<dbReference type="PANTHER" id="PTHR12549:SF11">
    <property type="entry name" value="LYSINE-SPECIFIC DEMETHYLASE JMJ25"/>
    <property type="match status" value="1"/>
</dbReference>
<evidence type="ECO:0000259" key="5">
    <source>
        <dbReference type="PROSITE" id="PS51184"/>
    </source>
</evidence>
<dbReference type="AlphaFoldDB" id="A0A0B2SDU2"/>
<dbReference type="PANTHER" id="PTHR12549">
    <property type="entry name" value="JMJC DOMAIN-CONTAINING HISTONE DEMETHYLATION PROTEIN"/>
    <property type="match status" value="1"/>
</dbReference>
<dbReference type="GO" id="GO:0000785">
    <property type="term" value="C:chromatin"/>
    <property type="evidence" value="ECO:0007669"/>
    <property type="project" value="TreeGrafter"/>
</dbReference>
<protein>
    <submittedName>
        <fullName evidence="6">Protein PHYLLO, chloroplastic</fullName>
        <ecNumber evidence="6">1.14.11.-</ecNumber>
    </submittedName>
</protein>
<keyword evidence="4" id="KW-0539">Nucleus</keyword>
<dbReference type="GO" id="GO:0006357">
    <property type="term" value="P:regulation of transcription by RNA polymerase II"/>
    <property type="evidence" value="ECO:0007669"/>
    <property type="project" value="TreeGrafter"/>
</dbReference>
<keyword evidence="3" id="KW-0479">Metal-binding</keyword>
<dbReference type="EMBL" id="KN642738">
    <property type="protein sequence ID" value="KHN44916.1"/>
    <property type="molecule type" value="Genomic_DNA"/>
</dbReference>
<dbReference type="InterPro" id="IPR003347">
    <property type="entry name" value="JmjC_dom"/>
</dbReference>
<dbReference type="SUPFAM" id="SSF52518">
    <property type="entry name" value="Thiamin diphosphate-binding fold (THDP-binding)"/>
    <property type="match status" value="1"/>
</dbReference>
<dbReference type="InterPro" id="IPR045109">
    <property type="entry name" value="LSDs-like"/>
</dbReference>
<dbReference type="GO" id="GO:0030976">
    <property type="term" value="F:thiamine pyrophosphate binding"/>
    <property type="evidence" value="ECO:0007669"/>
    <property type="project" value="InterPro"/>
</dbReference>
<dbReference type="GO" id="GO:0046872">
    <property type="term" value="F:metal ion binding"/>
    <property type="evidence" value="ECO:0007669"/>
    <property type="project" value="UniProtKB-KW"/>
</dbReference>
<dbReference type="Proteomes" id="UP000053555">
    <property type="component" value="Unassembled WGS sequence"/>
</dbReference>
<dbReference type="GO" id="GO:0003712">
    <property type="term" value="F:transcription coregulator activity"/>
    <property type="evidence" value="ECO:0007669"/>
    <property type="project" value="TreeGrafter"/>
</dbReference>
<comment type="similarity">
    <text evidence="2">Belongs to the JARID1 histone demethylase family.</text>
</comment>
<dbReference type="GO" id="GO:0016491">
    <property type="term" value="F:oxidoreductase activity"/>
    <property type="evidence" value="ECO:0007669"/>
    <property type="project" value="UniProtKB-KW"/>
</dbReference>
<organism evidence="6">
    <name type="scientific">Glycine soja</name>
    <name type="common">Wild soybean</name>
    <dbReference type="NCBI Taxonomy" id="3848"/>
    <lineage>
        <taxon>Eukaryota</taxon>
        <taxon>Viridiplantae</taxon>
        <taxon>Streptophyta</taxon>
        <taxon>Embryophyta</taxon>
        <taxon>Tracheophyta</taxon>
        <taxon>Spermatophyta</taxon>
        <taxon>Magnoliopsida</taxon>
        <taxon>eudicotyledons</taxon>
        <taxon>Gunneridae</taxon>
        <taxon>Pentapetalae</taxon>
        <taxon>rosids</taxon>
        <taxon>fabids</taxon>
        <taxon>Fabales</taxon>
        <taxon>Fabaceae</taxon>
        <taxon>Papilionoideae</taxon>
        <taxon>50 kb inversion clade</taxon>
        <taxon>NPAAA clade</taxon>
        <taxon>indigoferoid/millettioid clade</taxon>
        <taxon>Phaseoleae</taxon>
        <taxon>Glycine</taxon>
        <taxon>Glycine subgen. Soja</taxon>
    </lineage>
</organism>
<evidence type="ECO:0000256" key="4">
    <source>
        <dbReference type="ARBA" id="ARBA00023242"/>
    </source>
</evidence>
<reference evidence="6" key="1">
    <citation type="submission" date="2014-07" db="EMBL/GenBank/DDBJ databases">
        <title>Identification of a novel salt tolerance gene in wild soybean by whole-genome sequencing.</title>
        <authorList>
            <person name="Lam H.-M."/>
            <person name="Qi X."/>
            <person name="Li M.-W."/>
            <person name="Liu X."/>
            <person name="Xie M."/>
            <person name="Ni M."/>
            <person name="Xu X."/>
        </authorList>
    </citation>
    <scope>NUCLEOTIDE SEQUENCE [LARGE SCALE GENOMIC DNA]</scope>
    <source>
        <tissue evidence="6">Root</tissue>
    </source>
</reference>
<dbReference type="InterPro" id="IPR012001">
    <property type="entry name" value="Thiamin_PyroP_enz_TPP-bd_dom"/>
</dbReference>
<name>A0A0B2SDU2_GLYSO</name>
<proteinExistence type="inferred from homology"/>
<dbReference type="GO" id="GO:0000118">
    <property type="term" value="C:histone deacetylase complex"/>
    <property type="evidence" value="ECO:0007669"/>
    <property type="project" value="TreeGrafter"/>
</dbReference>
<dbReference type="InterPro" id="IPR029061">
    <property type="entry name" value="THDP-binding"/>
</dbReference>
<dbReference type="EC" id="1.14.11.-" evidence="6"/>
<dbReference type="Gene3D" id="2.60.120.650">
    <property type="entry name" value="Cupin"/>
    <property type="match status" value="1"/>
</dbReference>